<dbReference type="Proteomes" id="UP001066276">
    <property type="component" value="Chromosome 6"/>
</dbReference>
<comment type="caution">
    <text evidence="2">The sequence shown here is derived from an EMBL/GenBank/DDBJ whole genome shotgun (WGS) entry which is preliminary data.</text>
</comment>
<gene>
    <name evidence="2" type="ORF">NDU88_009431</name>
</gene>
<accession>A0AAV7QXJ4</accession>
<dbReference type="AlphaFoldDB" id="A0AAV7QXJ4"/>
<name>A0AAV7QXJ4_PLEWA</name>
<evidence type="ECO:0000313" key="3">
    <source>
        <dbReference type="Proteomes" id="UP001066276"/>
    </source>
</evidence>
<protein>
    <submittedName>
        <fullName evidence="2">Uncharacterized protein</fullName>
    </submittedName>
</protein>
<sequence length="108" mass="11620">MATDERDQHVTSNGVEGLEEVMVPPSETSLWEAFGLPQTKEVARGKDTGGGSCPAAGLTCEPVDRLYHDPREYTQASDSQPSETGSPRSPLQSLTAAIDISCLWGREK</sequence>
<reference evidence="2" key="1">
    <citation type="journal article" date="2022" name="bioRxiv">
        <title>Sequencing and chromosome-scale assembly of the giantPleurodeles waltlgenome.</title>
        <authorList>
            <person name="Brown T."/>
            <person name="Elewa A."/>
            <person name="Iarovenko S."/>
            <person name="Subramanian E."/>
            <person name="Araus A.J."/>
            <person name="Petzold A."/>
            <person name="Susuki M."/>
            <person name="Suzuki K.-i.T."/>
            <person name="Hayashi T."/>
            <person name="Toyoda A."/>
            <person name="Oliveira C."/>
            <person name="Osipova E."/>
            <person name="Leigh N.D."/>
            <person name="Simon A."/>
            <person name="Yun M.H."/>
        </authorList>
    </citation>
    <scope>NUCLEOTIDE SEQUENCE</scope>
    <source>
        <strain evidence="2">20211129_DDA</strain>
        <tissue evidence="2">Liver</tissue>
    </source>
</reference>
<evidence type="ECO:0000256" key="1">
    <source>
        <dbReference type="SAM" id="MobiDB-lite"/>
    </source>
</evidence>
<organism evidence="2 3">
    <name type="scientific">Pleurodeles waltl</name>
    <name type="common">Iberian ribbed newt</name>
    <dbReference type="NCBI Taxonomy" id="8319"/>
    <lineage>
        <taxon>Eukaryota</taxon>
        <taxon>Metazoa</taxon>
        <taxon>Chordata</taxon>
        <taxon>Craniata</taxon>
        <taxon>Vertebrata</taxon>
        <taxon>Euteleostomi</taxon>
        <taxon>Amphibia</taxon>
        <taxon>Batrachia</taxon>
        <taxon>Caudata</taxon>
        <taxon>Salamandroidea</taxon>
        <taxon>Salamandridae</taxon>
        <taxon>Pleurodelinae</taxon>
        <taxon>Pleurodeles</taxon>
    </lineage>
</organism>
<keyword evidence="3" id="KW-1185">Reference proteome</keyword>
<feature type="compositionally biased region" description="Polar residues" evidence="1">
    <location>
        <begin position="74"/>
        <end position="93"/>
    </location>
</feature>
<evidence type="ECO:0000313" key="2">
    <source>
        <dbReference type="EMBL" id="KAJ1143120.1"/>
    </source>
</evidence>
<feature type="region of interest" description="Disordered" evidence="1">
    <location>
        <begin position="64"/>
        <end position="93"/>
    </location>
</feature>
<proteinExistence type="predicted"/>
<dbReference type="EMBL" id="JANPWB010000010">
    <property type="protein sequence ID" value="KAJ1143120.1"/>
    <property type="molecule type" value="Genomic_DNA"/>
</dbReference>